<dbReference type="KEGG" id="bcai:K788_0002018"/>
<proteinExistence type="predicted"/>
<keyword evidence="1" id="KW-0614">Plasmid</keyword>
<reference evidence="1 2" key="1">
    <citation type="journal article" date="2014" name="Genome Announc.">
        <title>Draft Genome Sequence of the Haloacid-Degrading Burkholderia caribensis Strain MBA4.</title>
        <authorList>
            <person name="Pan Y."/>
            <person name="Kong K.F."/>
            <person name="Tsang J.S."/>
        </authorList>
    </citation>
    <scope>NUCLEOTIDE SEQUENCE [LARGE SCALE GENOMIC DNA]</scope>
    <source>
        <strain evidence="1 2">MBA4</strain>
        <plasmid evidence="2">Plasmid</plasmid>
    </source>
</reference>
<organism evidence="1 2">
    <name type="scientific">Paraburkholderia caribensis MBA4</name>
    <dbReference type="NCBI Taxonomy" id="1323664"/>
    <lineage>
        <taxon>Bacteria</taxon>
        <taxon>Pseudomonadati</taxon>
        <taxon>Pseudomonadota</taxon>
        <taxon>Betaproteobacteria</taxon>
        <taxon>Burkholderiales</taxon>
        <taxon>Burkholderiaceae</taxon>
        <taxon>Paraburkholderia</taxon>
    </lineage>
</organism>
<dbReference type="EMBL" id="CP012748">
    <property type="protein sequence ID" value="ALL71161.1"/>
    <property type="molecule type" value="Genomic_DNA"/>
</dbReference>
<evidence type="ECO:0000313" key="2">
    <source>
        <dbReference type="Proteomes" id="UP000019146"/>
    </source>
</evidence>
<protein>
    <submittedName>
        <fullName evidence="1">Uncharacterized protein</fullName>
    </submittedName>
</protein>
<name>A0A0P0RQC6_9BURK</name>
<evidence type="ECO:0000313" key="1">
    <source>
        <dbReference type="EMBL" id="ALL71161.1"/>
    </source>
</evidence>
<dbReference type="AlphaFoldDB" id="A0A0P0RQC6"/>
<sequence length="40" mass="4207">MLQASPFGVLGFAFAGIRELLACFTRPACAFAFALASALR</sequence>
<geneLocation type="plasmid" evidence="2"/>
<accession>A0A0P0RQC6</accession>
<gene>
    <name evidence="1" type="ORF">K788_0002018</name>
</gene>
<dbReference type="Proteomes" id="UP000019146">
    <property type="component" value="Plasmid unnamed"/>
</dbReference>